<feature type="domain" description="FAM192A/Fyv6 N-terminal" evidence="4">
    <location>
        <begin position="11"/>
        <end position="90"/>
    </location>
</feature>
<sequence length="224" mass="24728">MSSNAPRFISEKDIEERKARDAAEGKVEEAYDPRPLYDRLQAERARKQEEYESQKAFKNQIHRLDDEEVAFLAEKDLERCRNEESAEEEALYAVNRSALLKSSVSPAIPVKPQINRASLPTSSSTLNQKALLSGIKRKPPSSTYESAPKKPHLEQSGDTIDSNSSSSNPPTSESNAGILPGLNAYENSSDEESDDDSSTDVEDAARTISAIIDTYSKKKSDGDD</sequence>
<dbReference type="PANTHER" id="PTHR13495">
    <property type="entry name" value="NEFA-INTERACTING NUCLEAR PROTEIN NIP30"/>
    <property type="match status" value="1"/>
</dbReference>
<dbReference type="InterPro" id="IPR019331">
    <property type="entry name" value="FAM192A/Fyv6_N"/>
</dbReference>
<evidence type="ECO:0000256" key="1">
    <source>
        <dbReference type="ARBA" id="ARBA00004123"/>
    </source>
</evidence>
<reference evidence="7" key="1">
    <citation type="submission" date="2017-02" db="UniProtKB">
        <authorList>
            <consortium name="WormBaseParasite"/>
        </authorList>
    </citation>
    <scope>IDENTIFICATION</scope>
</reference>
<accession>A0A0R3TUM0</accession>
<evidence type="ECO:0000259" key="4">
    <source>
        <dbReference type="Pfam" id="PF10187"/>
    </source>
</evidence>
<dbReference type="InterPro" id="IPR039845">
    <property type="entry name" value="FAM192A"/>
</dbReference>
<keyword evidence="6" id="KW-1185">Reference proteome</keyword>
<comment type="subcellular location">
    <subcellularLocation>
        <location evidence="1">Nucleus</location>
    </subcellularLocation>
</comment>
<organism evidence="7">
    <name type="scientific">Rodentolepis nana</name>
    <name type="common">Dwarf tapeworm</name>
    <name type="synonym">Hymenolepis nana</name>
    <dbReference type="NCBI Taxonomy" id="102285"/>
    <lineage>
        <taxon>Eukaryota</taxon>
        <taxon>Metazoa</taxon>
        <taxon>Spiralia</taxon>
        <taxon>Lophotrochozoa</taxon>
        <taxon>Platyhelminthes</taxon>
        <taxon>Cestoda</taxon>
        <taxon>Eucestoda</taxon>
        <taxon>Cyclophyllidea</taxon>
        <taxon>Hymenolepididae</taxon>
        <taxon>Rodentolepis</taxon>
    </lineage>
</organism>
<dbReference type="STRING" id="102285.A0A0R3TUM0"/>
<dbReference type="Pfam" id="PF10187">
    <property type="entry name" value="FAM192A_Fyv6_N"/>
    <property type="match status" value="1"/>
</dbReference>
<evidence type="ECO:0000313" key="6">
    <source>
        <dbReference type="Proteomes" id="UP000278807"/>
    </source>
</evidence>
<protein>
    <submittedName>
        <fullName evidence="7">FAM192A_Fyv6_N domain-containing protein</fullName>
    </submittedName>
</protein>
<reference evidence="5 6" key="2">
    <citation type="submission" date="2018-11" db="EMBL/GenBank/DDBJ databases">
        <authorList>
            <consortium name="Pathogen Informatics"/>
        </authorList>
    </citation>
    <scope>NUCLEOTIDE SEQUENCE [LARGE SCALE GENOMIC DNA]</scope>
</reference>
<proteinExistence type="predicted"/>
<keyword evidence="2" id="KW-0539">Nucleus</keyword>
<evidence type="ECO:0000256" key="2">
    <source>
        <dbReference type="ARBA" id="ARBA00023242"/>
    </source>
</evidence>
<evidence type="ECO:0000313" key="7">
    <source>
        <dbReference type="WBParaSite" id="HNAJ_0001146601-mRNA-1"/>
    </source>
</evidence>
<dbReference type="GO" id="GO:0005634">
    <property type="term" value="C:nucleus"/>
    <property type="evidence" value="ECO:0007669"/>
    <property type="project" value="UniProtKB-SubCell"/>
</dbReference>
<dbReference type="EMBL" id="UZAE01013586">
    <property type="protein sequence ID" value="VDO10496.1"/>
    <property type="molecule type" value="Genomic_DNA"/>
</dbReference>
<name>A0A0R3TUM0_RODNA</name>
<dbReference type="Proteomes" id="UP000278807">
    <property type="component" value="Unassembled WGS sequence"/>
</dbReference>
<dbReference type="AlphaFoldDB" id="A0A0R3TUM0"/>
<dbReference type="OrthoDB" id="75807at2759"/>
<dbReference type="PANTHER" id="PTHR13495:SF0">
    <property type="entry name" value="PSME3-INTERACTING PROTEIN"/>
    <property type="match status" value="1"/>
</dbReference>
<feature type="region of interest" description="Disordered" evidence="3">
    <location>
        <begin position="1"/>
        <end position="36"/>
    </location>
</feature>
<gene>
    <name evidence="5" type="ORF">HNAJ_LOCUS11456</name>
</gene>
<feature type="compositionally biased region" description="Polar residues" evidence="3">
    <location>
        <begin position="115"/>
        <end position="130"/>
    </location>
</feature>
<feature type="compositionally biased region" description="Basic and acidic residues" evidence="3">
    <location>
        <begin position="9"/>
        <end position="36"/>
    </location>
</feature>
<dbReference type="WBParaSite" id="HNAJ_0001146601-mRNA-1">
    <property type="protein sequence ID" value="HNAJ_0001146601-mRNA-1"/>
    <property type="gene ID" value="HNAJ_0001146601"/>
</dbReference>
<evidence type="ECO:0000313" key="5">
    <source>
        <dbReference type="EMBL" id="VDO10496.1"/>
    </source>
</evidence>
<feature type="compositionally biased region" description="Acidic residues" evidence="3">
    <location>
        <begin position="188"/>
        <end position="202"/>
    </location>
</feature>
<feature type="compositionally biased region" description="Low complexity" evidence="3">
    <location>
        <begin position="162"/>
        <end position="175"/>
    </location>
</feature>
<evidence type="ECO:0000256" key="3">
    <source>
        <dbReference type="SAM" id="MobiDB-lite"/>
    </source>
</evidence>
<feature type="region of interest" description="Disordered" evidence="3">
    <location>
        <begin position="103"/>
        <end position="204"/>
    </location>
</feature>